<organism evidence="1 2">
    <name type="scientific">Lacipirellula parvula</name>
    <dbReference type="NCBI Taxonomy" id="2650471"/>
    <lineage>
        <taxon>Bacteria</taxon>
        <taxon>Pseudomonadati</taxon>
        <taxon>Planctomycetota</taxon>
        <taxon>Planctomycetia</taxon>
        <taxon>Pirellulales</taxon>
        <taxon>Lacipirellulaceae</taxon>
        <taxon>Lacipirellula</taxon>
    </lineage>
</organism>
<keyword evidence="2" id="KW-1185">Reference proteome</keyword>
<sequence>MPAKSSSQGDGTRPTFFVGGVISIHELYSVDEAKRRLGWTDSAYRAATRRGLNVMESGKRRYISGQEIIRFLSSESSKSSQ</sequence>
<reference evidence="2" key="1">
    <citation type="submission" date="2019-10" db="EMBL/GenBank/DDBJ databases">
        <title>Lacipirellula parvula gen. nov., sp. nov., representing a lineage of planctomycetes widespread in freshwater anoxic habitats, and description of the family Lacipirellulaceae.</title>
        <authorList>
            <person name="Dedysh S.N."/>
            <person name="Kulichevskaya I.S."/>
            <person name="Beletsky A.V."/>
            <person name="Rakitin A.L."/>
            <person name="Mardanov A.V."/>
            <person name="Ivanova A.A."/>
            <person name="Saltykova V.X."/>
            <person name="Rijpstra W.I.C."/>
            <person name="Sinninghe Damste J.S."/>
            <person name="Ravin N.V."/>
        </authorList>
    </citation>
    <scope>NUCLEOTIDE SEQUENCE [LARGE SCALE GENOMIC DNA]</scope>
    <source>
        <strain evidence="2">PX69</strain>
    </source>
</reference>
<dbReference type="KEGG" id="lpav:PLANPX_3071"/>
<accession>A0A5K7XKJ1</accession>
<evidence type="ECO:0000313" key="1">
    <source>
        <dbReference type="EMBL" id="BBO33459.1"/>
    </source>
</evidence>
<protein>
    <submittedName>
        <fullName evidence="1">Uncharacterized protein</fullName>
    </submittedName>
</protein>
<evidence type="ECO:0000313" key="2">
    <source>
        <dbReference type="Proteomes" id="UP000326837"/>
    </source>
</evidence>
<name>A0A5K7XKJ1_9BACT</name>
<dbReference type="AlphaFoldDB" id="A0A5K7XKJ1"/>
<gene>
    <name evidence="1" type="ORF">PLANPX_3071</name>
</gene>
<dbReference type="Proteomes" id="UP000326837">
    <property type="component" value="Chromosome"/>
</dbReference>
<proteinExistence type="predicted"/>
<dbReference type="EMBL" id="AP021861">
    <property type="protein sequence ID" value="BBO33459.1"/>
    <property type="molecule type" value="Genomic_DNA"/>
</dbReference>